<keyword evidence="1" id="KW-0805">Transcription regulation</keyword>
<evidence type="ECO:0000313" key="6">
    <source>
        <dbReference type="Proteomes" id="UP000464262"/>
    </source>
</evidence>
<accession>A0A7Z2T720</accession>
<keyword evidence="2" id="KW-0238">DNA-binding</keyword>
<dbReference type="InterPro" id="IPR020449">
    <property type="entry name" value="Tscrpt_reg_AraC-type_HTH"/>
</dbReference>
<dbReference type="InterPro" id="IPR018060">
    <property type="entry name" value="HTH_AraC"/>
</dbReference>
<dbReference type="SUPFAM" id="SSF46689">
    <property type="entry name" value="Homeodomain-like"/>
    <property type="match status" value="1"/>
</dbReference>
<protein>
    <submittedName>
        <fullName evidence="5">Helix-turn-helix domain-containing protein</fullName>
    </submittedName>
</protein>
<dbReference type="Proteomes" id="UP000464262">
    <property type="component" value="Chromosome 2"/>
</dbReference>
<dbReference type="InterPro" id="IPR009057">
    <property type="entry name" value="Homeodomain-like_sf"/>
</dbReference>
<evidence type="ECO:0000256" key="3">
    <source>
        <dbReference type="ARBA" id="ARBA00023163"/>
    </source>
</evidence>
<dbReference type="AlphaFoldDB" id="A0A7Z2T720"/>
<dbReference type="Gene3D" id="1.10.10.60">
    <property type="entry name" value="Homeodomain-like"/>
    <property type="match status" value="1"/>
</dbReference>
<dbReference type="GO" id="GO:0000976">
    <property type="term" value="F:transcription cis-regulatory region binding"/>
    <property type="evidence" value="ECO:0007669"/>
    <property type="project" value="TreeGrafter"/>
</dbReference>
<name>A0A7Z2T720_9VIBR</name>
<keyword evidence="3" id="KW-0804">Transcription</keyword>
<dbReference type="SMART" id="SM00342">
    <property type="entry name" value="HTH_ARAC"/>
    <property type="match status" value="1"/>
</dbReference>
<dbReference type="Pfam" id="PF12833">
    <property type="entry name" value="HTH_18"/>
    <property type="match status" value="1"/>
</dbReference>
<dbReference type="GO" id="GO:0005829">
    <property type="term" value="C:cytosol"/>
    <property type="evidence" value="ECO:0007669"/>
    <property type="project" value="TreeGrafter"/>
</dbReference>
<evidence type="ECO:0000259" key="4">
    <source>
        <dbReference type="PROSITE" id="PS01124"/>
    </source>
</evidence>
<dbReference type="EMBL" id="CP047476">
    <property type="protein sequence ID" value="QIA65362.1"/>
    <property type="molecule type" value="Genomic_DNA"/>
</dbReference>
<dbReference type="PANTHER" id="PTHR47894">
    <property type="entry name" value="HTH-TYPE TRANSCRIPTIONAL REGULATOR GADX"/>
    <property type="match status" value="1"/>
</dbReference>
<keyword evidence="6" id="KW-1185">Reference proteome</keyword>
<dbReference type="PRINTS" id="PR00032">
    <property type="entry name" value="HTHARAC"/>
</dbReference>
<dbReference type="KEGG" id="vas:GT360_17640"/>
<reference evidence="5 6" key="1">
    <citation type="submission" date="2020-01" db="EMBL/GenBank/DDBJ databases">
        <title>Whole genome and functional gene identification of agarase of Vibrio HN897.</title>
        <authorList>
            <person name="Liu Y."/>
            <person name="Zhao Z."/>
        </authorList>
    </citation>
    <scope>NUCLEOTIDE SEQUENCE [LARGE SCALE GENOMIC DNA]</scope>
    <source>
        <strain evidence="5 6">HN897</strain>
    </source>
</reference>
<feature type="domain" description="HTH araC/xylS-type" evidence="4">
    <location>
        <begin position="227"/>
        <end position="324"/>
    </location>
</feature>
<dbReference type="RefSeq" id="WP_164650262.1">
    <property type="nucleotide sequence ID" value="NZ_CP047476.1"/>
</dbReference>
<dbReference type="PANTHER" id="PTHR47894:SF4">
    <property type="entry name" value="HTH-TYPE TRANSCRIPTIONAL REGULATOR GADX"/>
    <property type="match status" value="1"/>
</dbReference>
<evidence type="ECO:0000256" key="1">
    <source>
        <dbReference type="ARBA" id="ARBA00023015"/>
    </source>
</evidence>
<sequence>MFPVVTSHYATSILEHLNTQGIDTQLVISRSGLPTELNESGASFLPLSTVENLISETFKVKGYALANRIIQSVIRTHIVPQLLQDCPTGSKVGEAIDLALSNIQTQVPNAQVSLSLTPTGVSFSRFSPFMPNESYKCAEVFSLWVMIELIRATTGDRLWFPQLARVQSETDNGIYACFDSSIQFFHSQPHSGIWFDIEILNRTCRFNAMGVNDKRKVENEISGGNIGQIFSALRPYVLDLDFNLDKASLVSSVSKRTLQRRLKQHGLTFRNLRDNLIADIALEQLETGLSVSSVAVNLGYASISQFSRAFKRITGITPSKVSAKAIIK</sequence>
<gene>
    <name evidence="5" type="ORF">GT360_17640</name>
</gene>
<evidence type="ECO:0000313" key="5">
    <source>
        <dbReference type="EMBL" id="QIA65362.1"/>
    </source>
</evidence>
<evidence type="ECO:0000256" key="2">
    <source>
        <dbReference type="ARBA" id="ARBA00023125"/>
    </source>
</evidence>
<dbReference type="PROSITE" id="PS01124">
    <property type="entry name" value="HTH_ARAC_FAMILY_2"/>
    <property type="match status" value="1"/>
</dbReference>
<proteinExistence type="predicted"/>
<organism evidence="5 6">
    <name type="scientific">Vibrio astriarenae</name>
    <dbReference type="NCBI Taxonomy" id="1481923"/>
    <lineage>
        <taxon>Bacteria</taxon>
        <taxon>Pseudomonadati</taxon>
        <taxon>Pseudomonadota</taxon>
        <taxon>Gammaproteobacteria</taxon>
        <taxon>Vibrionales</taxon>
        <taxon>Vibrionaceae</taxon>
        <taxon>Vibrio</taxon>
    </lineage>
</organism>
<dbReference type="GO" id="GO:0003700">
    <property type="term" value="F:DNA-binding transcription factor activity"/>
    <property type="evidence" value="ECO:0007669"/>
    <property type="project" value="InterPro"/>
</dbReference>